<evidence type="ECO:0000256" key="1">
    <source>
        <dbReference type="SAM" id="MobiDB-lite"/>
    </source>
</evidence>
<feature type="compositionally biased region" description="Acidic residues" evidence="1">
    <location>
        <begin position="31"/>
        <end position="44"/>
    </location>
</feature>
<dbReference type="AlphaFoldDB" id="A0A5D3AP93"/>
<sequence length="166" mass="19048">MSLKSDDGADVPLPSIEDDTVDVNQPMSAADTEEEQIGPMDEDGWYPIERPGDMDTRFQSLDFNSRWRIKTSGSIDGIEGTIHFDIVREYDGFEEESWMAEVDDNVMKGEDSEDYYDNIKDAVEDTYWKTNIESQTQMENEIQESLRSFHRLMLAPPEWAAGYLGL</sequence>
<feature type="region of interest" description="Disordered" evidence="1">
    <location>
        <begin position="1"/>
        <end position="52"/>
    </location>
</feature>
<gene>
    <name evidence="2" type="ORF">B9479_006713</name>
</gene>
<comment type="caution">
    <text evidence="2">The sequence shown here is derived from an EMBL/GenBank/DDBJ whole genome shotgun (WGS) entry which is preliminary data.</text>
</comment>
<name>A0A5D3AP93_9TREE</name>
<keyword evidence="3" id="KW-1185">Reference proteome</keyword>
<accession>A0A5D3AP93</accession>
<evidence type="ECO:0000313" key="2">
    <source>
        <dbReference type="EMBL" id="TYJ52664.1"/>
    </source>
</evidence>
<dbReference type="Proteomes" id="UP000322245">
    <property type="component" value="Unassembled WGS sequence"/>
</dbReference>
<organism evidence="2 3">
    <name type="scientific">Cryptococcus floricola</name>
    <dbReference type="NCBI Taxonomy" id="2591691"/>
    <lineage>
        <taxon>Eukaryota</taxon>
        <taxon>Fungi</taxon>
        <taxon>Dikarya</taxon>
        <taxon>Basidiomycota</taxon>
        <taxon>Agaricomycotina</taxon>
        <taxon>Tremellomycetes</taxon>
        <taxon>Tremellales</taxon>
        <taxon>Cryptococcaceae</taxon>
        <taxon>Cryptococcus</taxon>
    </lineage>
</organism>
<dbReference type="EMBL" id="NIDF01000122">
    <property type="protein sequence ID" value="TYJ52664.1"/>
    <property type="molecule type" value="Genomic_DNA"/>
</dbReference>
<reference evidence="2 3" key="1">
    <citation type="submission" date="2017-05" db="EMBL/GenBank/DDBJ databases">
        <title>The Genome Sequence of Tsuchiyaea wingfieldii DSM 27421.</title>
        <authorList>
            <person name="Cuomo C."/>
            <person name="Passer A."/>
            <person name="Billmyre B."/>
            <person name="Heitman J."/>
        </authorList>
    </citation>
    <scope>NUCLEOTIDE SEQUENCE [LARGE SCALE GENOMIC DNA]</scope>
    <source>
        <strain evidence="2 3">DSM 27421</strain>
    </source>
</reference>
<protein>
    <submittedName>
        <fullName evidence="2">Uncharacterized protein</fullName>
    </submittedName>
</protein>
<proteinExistence type="predicted"/>
<evidence type="ECO:0000313" key="3">
    <source>
        <dbReference type="Proteomes" id="UP000322245"/>
    </source>
</evidence>